<dbReference type="InterPro" id="IPR017441">
    <property type="entry name" value="Protein_kinase_ATP_BS"/>
</dbReference>
<dbReference type="Gene3D" id="3.50.4.10">
    <property type="entry name" value="Hepatocyte Growth Factor"/>
    <property type="match status" value="1"/>
</dbReference>
<dbReference type="PANTHER" id="PTHR47974:SF4">
    <property type="entry name" value="RECEPTOR-LIKE SERINE_THREONINE-PROTEIN KINASE"/>
    <property type="match status" value="1"/>
</dbReference>
<dbReference type="InterPro" id="IPR003609">
    <property type="entry name" value="Pan_app"/>
</dbReference>
<dbReference type="Gene3D" id="2.90.10.10">
    <property type="entry name" value="Bulb-type lectin domain"/>
    <property type="match status" value="1"/>
</dbReference>
<keyword evidence="11" id="KW-0067">ATP-binding</keyword>
<feature type="binding site" evidence="11">
    <location>
        <position position="463"/>
    </location>
    <ligand>
        <name>ATP</name>
        <dbReference type="ChEBI" id="CHEBI:30616"/>
    </ligand>
</feature>
<keyword evidence="8" id="KW-0675">Receptor</keyword>
<dbReference type="InterPro" id="IPR011009">
    <property type="entry name" value="Kinase-like_dom_sf"/>
</dbReference>
<keyword evidence="5 12" id="KW-1133">Transmembrane helix</keyword>
<evidence type="ECO:0000256" key="7">
    <source>
        <dbReference type="ARBA" id="ARBA00023157"/>
    </source>
</evidence>
<keyword evidence="15" id="KW-0808">Transferase</keyword>
<dbReference type="GO" id="GO:0004674">
    <property type="term" value="F:protein serine/threonine kinase activity"/>
    <property type="evidence" value="ECO:0007669"/>
    <property type="project" value="UniProtKB-EC"/>
</dbReference>
<dbReference type="Gene3D" id="3.30.200.20">
    <property type="entry name" value="Phosphorylase Kinase, domain 1"/>
    <property type="match status" value="1"/>
</dbReference>
<evidence type="ECO:0000256" key="4">
    <source>
        <dbReference type="ARBA" id="ARBA00022729"/>
    </source>
</evidence>
<keyword evidence="16" id="KW-1185">Reference proteome</keyword>
<evidence type="ECO:0000256" key="5">
    <source>
        <dbReference type="ARBA" id="ARBA00022989"/>
    </source>
</evidence>
<comment type="subcellular location">
    <subcellularLocation>
        <location evidence="1">Membrane</location>
        <topology evidence="1">Single-pass type I membrane protein</topology>
    </subcellularLocation>
</comment>
<dbReference type="PROSITE" id="PS00107">
    <property type="entry name" value="PROTEIN_KINASE_ATP"/>
    <property type="match status" value="1"/>
</dbReference>
<evidence type="ECO:0000256" key="3">
    <source>
        <dbReference type="ARBA" id="ARBA00022692"/>
    </source>
</evidence>
<keyword evidence="4 13" id="KW-0732">Signal</keyword>
<dbReference type="AlphaFoldDB" id="A0A833QK27"/>
<dbReference type="EC" id="2.7.11.1" evidence="2"/>
<comment type="catalytic activity">
    <reaction evidence="10">
        <text>L-seryl-[protein] + ATP = O-phospho-L-seryl-[protein] + ADP + H(+)</text>
        <dbReference type="Rhea" id="RHEA:17989"/>
        <dbReference type="Rhea" id="RHEA-COMP:9863"/>
        <dbReference type="Rhea" id="RHEA-COMP:11604"/>
        <dbReference type="ChEBI" id="CHEBI:15378"/>
        <dbReference type="ChEBI" id="CHEBI:29999"/>
        <dbReference type="ChEBI" id="CHEBI:30616"/>
        <dbReference type="ChEBI" id="CHEBI:83421"/>
        <dbReference type="ChEBI" id="CHEBI:456216"/>
        <dbReference type="EC" id="2.7.11.1"/>
    </reaction>
</comment>
<evidence type="ECO:0000256" key="13">
    <source>
        <dbReference type="SAM" id="SignalP"/>
    </source>
</evidence>
<keyword evidence="15" id="KW-0418">Kinase</keyword>
<evidence type="ECO:0000256" key="12">
    <source>
        <dbReference type="SAM" id="Phobius"/>
    </source>
</evidence>
<dbReference type="SUPFAM" id="SSF51110">
    <property type="entry name" value="alpha-D-mannose-specific plant lectins"/>
    <property type="match status" value="1"/>
</dbReference>
<evidence type="ECO:0000256" key="8">
    <source>
        <dbReference type="ARBA" id="ARBA00023170"/>
    </source>
</evidence>
<dbReference type="GO" id="GO:0030246">
    <property type="term" value="F:carbohydrate binding"/>
    <property type="evidence" value="ECO:0007669"/>
    <property type="project" value="UniProtKB-KW"/>
</dbReference>
<sequence length="480" mass="53942">MKNKLNLNLVLIATVILLSSVSSRSHPRQLTSSLSRGSTLSVENDSDKLVSPNRVFTCGFILVGANAYTFSIWFTNSADKTKVWTAKWGLIVNGKGSLLTFREDGGVVLTDIDGMLYDGPDISSIYWPNPDYDTWENSRTIYNSSRYGVLNEFGQFSASDRFSFEASDLGLGIIRRLTLDSDGNLRLYSLNNSSGTWLVTWIAFELLCYVHGLCGKNGLCIYTQSRVTCSCPPNYEVSDPSDWNKGCKPKFKINCHEPNSTTFVKLPHSDFWGYDLDFQKNVSLSHCKNLCKRECTCQAIQYIKRNGMCYTKIALFNGKSFISMEGSIYFKVPKNARMSRVDEPEALNLICNNISDDVGSGSTHLYTKKGSKINWVYFYGFVAALGLIEILFGILGWCFVYKRGINASLAEQGYELMGSQFRKFTFKELRKTTQNFKEVIGMGGSGTVYKGKLEDERAIAVKKLKDVIQGEEEFWAELGQ</sequence>
<dbReference type="GO" id="GO:0048544">
    <property type="term" value="P:recognition of pollen"/>
    <property type="evidence" value="ECO:0007669"/>
    <property type="project" value="InterPro"/>
</dbReference>
<keyword evidence="6 12" id="KW-0472">Membrane</keyword>
<feature type="signal peptide" evidence="13">
    <location>
        <begin position="1"/>
        <end position="23"/>
    </location>
</feature>
<dbReference type="SUPFAM" id="SSF56112">
    <property type="entry name" value="Protein kinase-like (PK-like)"/>
    <property type="match status" value="1"/>
</dbReference>
<protein>
    <recommendedName>
        <fullName evidence="2">non-specific serine/threonine protein kinase</fullName>
        <ecNumber evidence="2">2.7.11.1</ecNumber>
    </recommendedName>
</protein>
<dbReference type="OrthoDB" id="619632at2759"/>
<evidence type="ECO:0000256" key="2">
    <source>
        <dbReference type="ARBA" id="ARBA00012513"/>
    </source>
</evidence>
<organism evidence="15 16">
    <name type="scientific">Carex littledalei</name>
    <dbReference type="NCBI Taxonomy" id="544730"/>
    <lineage>
        <taxon>Eukaryota</taxon>
        <taxon>Viridiplantae</taxon>
        <taxon>Streptophyta</taxon>
        <taxon>Embryophyta</taxon>
        <taxon>Tracheophyta</taxon>
        <taxon>Spermatophyta</taxon>
        <taxon>Magnoliopsida</taxon>
        <taxon>Liliopsida</taxon>
        <taxon>Poales</taxon>
        <taxon>Cyperaceae</taxon>
        <taxon>Cyperoideae</taxon>
        <taxon>Cariceae</taxon>
        <taxon>Carex</taxon>
        <taxon>Carex subgen. Euthyceras</taxon>
    </lineage>
</organism>
<dbReference type="SUPFAM" id="SSF57414">
    <property type="entry name" value="Hairpin loop containing domain-like"/>
    <property type="match status" value="1"/>
</dbReference>
<keyword evidence="11" id="KW-0547">Nucleotide-binding</keyword>
<keyword evidence="7" id="KW-1015">Disulfide bond</keyword>
<dbReference type="InterPro" id="IPR036426">
    <property type="entry name" value="Bulb-type_lectin_dom_sf"/>
</dbReference>
<dbReference type="InterPro" id="IPR000858">
    <property type="entry name" value="S_locus_glycoprot_dom"/>
</dbReference>
<dbReference type="EMBL" id="SWLB01000027">
    <property type="protein sequence ID" value="KAF3321368.1"/>
    <property type="molecule type" value="Genomic_DNA"/>
</dbReference>
<feature type="chain" id="PRO_5032565471" description="non-specific serine/threonine protein kinase" evidence="13">
    <location>
        <begin position="24"/>
        <end position="480"/>
    </location>
</feature>
<evidence type="ECO:0000256" key="1">
    <source>
        <dbReference type="ARBA" id="ARBA00004479"/>
    </source>
</evidence>
<dbReference type="PROSITE" id="PS50948">
    <property type="entry name" value="PAN"/>
    <property type="match status" value="1"/>
</dbReference>
<dbReference type="GO" id="GO:0016020">
    <property type="term" value="C:membrane"/>
    <property type="evidence" value="ECO:0007669"/>
    <property type="project" value="UniProtKB-SubCell"/>
</dbReference>
<keyword evidence="15" id="KW-0430">Lectin</keyword>
<feature type="domain" description="Apple" evidence="14">
    <location>
        <begin position="255"/>
        <end position="334"/>
    </location>
</feature>
<dbReference type="PANTHER" id="PTHR47974">
    <property type="entry name" value="OS07G0415500 PROTEIN"/>
    <property type="match status" value="1"/>
</dbReference>
<gene>
    <name evidence="15" type="ORF">FCM35_KLT14621</name>
</gene>
<evidence type="ECO:0000259" key="14">
    <source>
        <dbReference type="PROSITE" id="PS50948"/>
    </source>
</evidence>
<evidence type="ECO:0000256" key="9">
    <source>
        <dbReference type="ARBA" id="ARBA00047899"/>
    </source>
</evidence>
<proteinExistence type="predicted"/>
<evidence type="ECO:0000256" key="10">
    <source>
        <dbReference type="ARBA" id="ARBA00048679"/>
    </source>
</evidence>
<dbReference type="Proteomes" id="UP000623129">
    <property type="component" value="Unassembled WGS sequence"/>
</dbReference>
<comment type="catalytic activity">
    <reaction evidence="9">
        <text>L-threonyl-[protein] + ATP = O-phospho-L-threonyl-[protein] + ADP + H(+)</text>
        <dbReference type="Rhea" id="RHEA:46608"/>
        <dbReference type="Rhea" id="RHEA-COMP:11060"/>
        <dbReference type="Rhea" id="RHEA-COMP:11605"/>
        <dbReference type="ChEBI" id="CHEBI:15378"/>
        <dbReference type="ChEBI" id="CHEBI:30013"/>
        <dbReference type="ChEBI" id="CHEBI:30616"/>
        <dbReference type="ChEBI" id="CHEBI:61977"/>
        <dbReference type="ChEBI" id="CHEBI:456216"/>
        <dbReference type="EC" id="2.7.11.1"/>
    </reaction>
</comment>
<reference evidence="15" key="1">
    <citation type="submission" date="2020-01" db="EMBL/GenBank/DDBJ databases">
        <title>Genome sequence of Kobresia littledalei, the first chromosome-level genome in the family Cyperaceae.</title>
        <authorList>
            <person name="Qu G."/>
        </authorList>
    </citation>
    <scope>NUCLEOTIDE SEQUENCE</scope>
    <source>
        <strain evidence="15">C.B.Clarke</strain>
        <tissue evidence="15">Leaf</tissue>
    </source>
</reference>
<keyword evidence="3 12" id="KW-0812">Transmembrane</keyword>
<name>A0A833QK27_9POAL</name>
<evidence type="ECO:0000256" key="6">
    <source>
        <dbReference type="ARBA" id="ARBA00023136"/>
    </source>
</evidence>
<comment type="caution">
    <text evidence="15">The sequence shown here is derived from an EMBL/GenBank/DDBJ whole genome shotgun (WGS) entry which is preliminary data.</text>
</comment>
<dbReference type="GO" id="GO:0005524">
    <property type="term" value="F:ATP binding"/>
    <property type="evidence" value="ECO:0007669"/>
    <property type="project" value="UniProtKB-UniRule"/>
</dbReference>
<evidence type="ECO:0000313" key="16">
    <source>
        <dbReference type="Proteomes" id="UP000623129"/>
    </source>
</evidence>
<dbReference type="Pfam" id="PF00954">
    <property type="entry name" value="S_locus_glycop"/>
    <property type="match status" value="1"/>
</dbReference>
<accession>A0A833QK27</accession>
<feature type="transmembrane region" description="Helical" evidence="12">
    <location>
        <begin position="375"/>
        <end position="400"/>
    </location>
</feature>
<evidence type="ECO:0000313" key="15">
    <source>
        <dbReference type="EMBL" id="KAF3321368.1"/>
    </source>
</evidence>
<dbReference type="CDD" id="cd01098">
    <property type="entry name" value="PAN_AP_plant"/>
    <property type="match status" value="1"/>
</dbReference>
<evidence type="ECO:0000256" key="11">
    <source>
        <dbReference type="PROSITE-ProRule" id="PRU10141"/>
    </source>
</evidence>